<evidence type="ECO:0000313" key="8">
    <source>
        <dbReference type="Proteomes" id="UP000193335"/>
    </source>
</evidence>
<evidence type="ECO:0000259" key="6">
    <source>
        <dbReference type="PROSITE" id="PS50931"/>
    </source>
</evidence>
<dbReference type="Gene3D" id="1.10.10.10">
    <property type="entry name" value="Winged helix-like DNA-binding domain superfamily/Winged helix DNA-binding domain"/>
    <property type="match status" value="1"/>
</dbReference>
<dbReference type="GO" id="GO:0003677">
    <property type="term" value="F:DNA binding"/>
    <property type="evidence" value="ECO:0007669"/>
    <property type="project" value="UniProtKB-KW"/>
</dbReference>
<comment type="similarity">
    <text evidence="2">Belongs to the LysR transcriptional regulatory family.</text>
</comment>
<evidence type="ECO:0000313" key="7">
    <source>
        <dbReference type="EMBL" id="OSJ33785.1"/>
    </source>
</evidence>
<dbReference type="GO" id="GO:0032993">
    <property type="term" value="C:protein-DNA complex"/>
    <property type="evidence" value="ECO:0007669"/>
    <property type="project" value="TreeGrafter"/>
</dbReference>
<keyword evidence="3" id="KW-0805">Transcription regulation</keyword>
<evidence type="ECO:0000256" key="3">
    <source>
        <dbReference type="ARBA" id="ARBA00023015"/>
    </source>
</evidence>
<evidence type="ECO:0000256" key="2">
    <source>
        <dbReference type="ARBA" id="ARBA00009437"/>
    </source>
</evidence>
<dbReference type="FunFam" id="1.10.10.10:FF:000001">
    <property type="entry name" value="LysR family transcriptional regulator"/>
    <property type="match status" value="1"/>
</dbReference>
<gene>
    <name evidence="7" type="ORF">BSZ19_14320</name>
</gene>
<dbReference type="PANTHER" id="PTHR30346">
    <property type="entry name" value="TRANSCRIPTIONAL DUAL REGULATOR HCAR-RELATED"/>
    <property type="match status" value="1"/>
</dbReference>
<accession>A0A1Y2JU69</accession>
<dbReference type="Proteomes" id="UP000193335">
    <property type="component" value="Unassembled WGS sequence"/>
</dbReference>
<dbReference type="SUPFAM" id="SSF46785">
    <property type="entry name" value="Winged helix' DNA-binding domain"/>
    <property type="match status" value="1"/>
</dbReference>
<reference evidence="7 8" key="1">
    <citation type="submission" date="2017-03" db="EMBL/GenBank/DDBJ databases">
        <title>Whole genome sequences of fourteen strains of Bradyrhizobium canariense and one strain of Bradyrhizobium japonicum isolated from Lupinus (Papilionoideae: Genisteae) species in Algeria.</title>
        <authorList>
            <person name="Crovadore J."/>
            <person name="Chekireb D."/>
            <person name="Brachmann A."/>
            <person name="Chablais R."/>
            <person name="Cochard B."/>
            <person name="Lefort F."/>
        </authorList>
    </citation>
    <scope>NUCLEOTIDE SEQUENCE [LARGE SCALE GENOMIC DNA]</scope>
    <source>
        <strain evidence="7 8">UBMA197</strain>
    </source>
</reference>
<sequence>MELHQVRYFLAVASTLNFTRAAEQCNVTQPALTKGVQKLEQELGGQLIYRERQLTQLTDLGKEVLPMLERTLVSAEAVRRRAQEFQRKDVAPLKIGLAPSISASLVLDPIAEIAKFVPGLHVELREGAAKKLLDLLLEGEINAAMVGDVHDVPARIDDWSLFEERYVALLAPTHRLANHPSLDIDDLRETVLLERTDCDVAPKIQQSYFPDKPAHFGHCSGHDLHLQHMAAAGFGVILAPEHMPRLATLKTIPLAGDLVSREVRLLAVQGRRYSPALDAFVKVARLRDWSVDAPARGALQAAVPSVSRTSA</sequence>
<evidence type="ECO:0000256" key="5">
    <source>
        <dbReference type="ARBA" id="ARBA00023163"/>
    </source>
</evidence>
<dbReference type="InterPro" id="IPR036388">
    <property type="entry name" value="WH-like_DNA-bd_sf"/>
</dbReference>
<dbReference type="EMBL" id="NAFL01000238">
    <property type="protein sequence ID" value="OSJ33785.1"/>
    <property type="molecule type" value="Genomic_DNA"/>
</dbReference>
<protein>
    <submittedName>
        <fullName evidence="7">LysR family transcriptional regulator</fullName>
    </submittedName>
</protein>
<dbReference type="RefSeq" id="WP_085400205.1">
    <property type="nucleotide sequence ID" value="NZ_NAFL01000238.1"/>
</dbReference>
<dbReference type="Pfam" id="PF00126">
    <property type="entry name" value="HTH_1"/>
    <property type="match status" value="1"/>
</dbReference>
<dbReference type="AlphaFoldDB" id="A0A1Y2JU69"/>
<dbReference type="PANTHER" id="PTHR30346:SF17">
    <property type="entry name" value="LYSR FAMILY TRANSCRIPTIONAL REGULATOR"/>
    <property type="match status" value="1"/>
</dbReference>
<dbReference type="Gene3D" id="3.40.190.10">
    <property type="entry name" value="Periplasmic binding protein-like II"/>
    <property type="match status" value="2"/>
</dbReference>
<dbReference type="InterPro" id="IPR036390">
    <property type="entry name" value="WH_DNA-bd_sf"/>
</dbReference>
<proteinExistence type="inferred from homology"/>
<keyword evidence="4" id="KW-0238">DNA-binding</keyword>
<dbReference type="PRINTS" id="PR00039">
    <property type="entry name" value="HTHLYSR"/>
</dbReference>
<dbReference type="GO" id="GO:0003700">
    <property type="term" value="F:DNA-binding transcription factor activity"/>
    <property type="evidence" value="ECO:0007669"/>
    <property type="project" value="InterPro"/>
</dbReference>
<keyword evidence="5" id="KW-0804">Transcription</keyword>
<feature type="domain" description="HTH lysR-type" evidence="6">
    <location>
        <begin position="1"/>
        <end position="58"/>
    </location>
</feature>
<evidence type="ECO:0000256" key="1">
    <source>
        <dbReference type="ARBA" id="ARBA00003502"/>
    </source>
</evidence>
<comment type="function">
    <text evidence="1">NodD regulates the expression of the nodABCFE genes which encode other nodulation proteins. NodD is also a negative regulator of its own expression. Binds flavonoids as inducers.</text>
</comment>
<dbReference type="Pfam" id="PF03466">
    <property type="entry name" value="LysR_substrate"/>
    <property type="match status" value="1"/>
</dbReference>
<organism evidence="7 8">
    <name type="scientific">Bradyrhizobium japonicum</name>
    <dbReference type="NCBI Taxonomy" id="375"/>
    <lineage>
        <taxon>Bacteria</taxon>
        <taxon>Pseudomonadati</taxon>
        <taxon>Pseudomonadota</taxon>
        <taxon>Alphaproteobacteria</taxon>
        <taxon>Hyphomicrobiales</taxon>
        <taxon>Nitrobacteraceae</taxon>
        <taxon>Bradyrhizobium</taxon>
    </lineage>
</organism>
<name>A0A1Y2JU69_BRAJP</name>
<dbReference type="InterPro" id="IPR000847">
    <property type="entry name" value="LysR_HTH_N"/>
</dbReference>
<comment type="caution">
    <text evidence="7">The sequence shown here is derived from an EMBL/GenBank/DDBJ whole genome shotgun (WGS) entry which is preliminary data.</text>
</comment>
<dbReference type="PROSITE" id="PS50931">
    <property type="entry name" value="HTH_LYSR"/>
    <property type="match status" value="1"/>
</dbReference>
<dbReference type="CDD" id="cd05466">
    <property type="entry name" value="PBP2_LTTR_substrate"/>
    <property type="match status" value="1"/>
</dbReference>
<dbReference type="SUPFAM" id="SSF53850">
    <property type="entry name" value="Periplasmic binding protein-like II"/>
    <property type="match status" value="1"/>
</dbReference>
<dbReference type="InterPro" id="IPR005119">
    <property type="entry name" value="LysR_subst-bd"/>
</dbReference>
<evidence type="ECO:0000256" key="4">
    <source>
        <dbReference type="ARBA" id="ARBA00023125"/>
    </source>
</evidence>